<keyword evidence="4" id="KW-1185">Reference proteome</keyword>
<sequence length="127" mass="13818">MQTADPNPKSPKTGSGLGSIYSSLTRPDPTRHKCRVGFGHCFWARTRPVYILTTSLTQTTQGPGTWVVTNSSTIIPDYELPYLSTLTQSPRFRAGGTSQSDPVKEESSRLARRPRHAGVPGDCAKLA</sequence>
<comment type="caution">
    <text evidence="2">The sequence shown here is derived from an EMBL/GenBank/DDBJ whole genome shotgun (WGS) entry which is preliminary data.</text>
</comment>
<protein>
    <submittedName>
        <fullName evidence="2">Uncharacterized protein</fullName>
    </submittedName>
</protein>
<proteinExistence type="predicted"/>
<dbReference type="Proteomes" id="UP000324748">
    <property type="component" value="Unassembled WGS sequence"/>
</dbReference>
<dbReference type="OrthoDB" id="10634601at2759"/>
<gene>
    <name evidence="2" type="ORF">PGT21_011247</name>
    <name evidence="3" type="ORF">PGTUg99_003861</name>
</gene>
<dbReference type="EMBL" id="VSWC01000040">
    <property type="protein sequence ID" value="KAA1105540.1"/>
    <property type="molecule type" value="Genomic_DNA"/>
</dbReference>
<evidence type="ECO:0000313" key="2">
    <source>
        <dbReference type="EMBL" id="KAA1105540.1"/>
    </source>
</evidence>
<dbReference type="Proteomes" id="UP000325313">
    <property type="component" value="Unassembled WGS sequence"/>
</dbReference>
<evidence type="ECO:0000313" key="4">
    <source>
        <dbReference type="Proteomes" id="UP000324748"/>
    </source>
</evidence>
<feature type="compositionally biased region" description="Polar residues" evidence="1">
    <location>
        <begin position="89"/>
        <end position="101"/>
    </location>
</feature>
<dbReference type="EMBL" id="VDEP01000151">
    <property type="protein sequence ID" value="KAA1127753.1"/>
    <property type="molecule type" value="Genomic_DNA"/>
</dbReference>
<feature type="region of interest" description="Disordered" evidence="1">
    <location>
        <begin position="89"/>
        <end position="127"/>
    </location>
</feature>
<reference evidence="4 5" key="1">
    <citation type="submission" date="2019-05" db="EMBL/GenBank/DDBJ databases">
        <title>Emergence of the Ug99 lineage of the wheat stem rust pathogen through somatic hybridization.</title>
        <authorList>
            <person name="Li F."/>
            <person name="Upadhyaya N.M."/>
            <person name="Sperschneider J."/>
            <person name="Matny O."/>
            <person name="Nguyen-Phuc H."/>
            <person name="Mago R."/>
            <person name="Raley C."/>
            <person name="Miller M.E."/>
            <person name="Silverstein K.A.T."/>
            <person name="Henningsen E."/>
            <person name="Hirsch C.D."/>
            <person name="Visser B."/>
            <person name="Pretorius Z.A."/>
            <person name="Steffenson B.J."/>
            <person name="Schwessinger B."/>
            <person name="Dodds P.N."/>
            <person name="Figueroa M."/>
        </authorList>
    </citation>
    <scope>NUCLEOTIDE SEQUENCE [LARGE SCALE GENOMIC DNA]</scope>
    <source>
        <strain evidence="2">21-0</strain>
        <strain evidence="3 5">Ug99</strain>
    </source>
</reference>
<evidence type="ECO:0000313" key="3">
    <source>
        <dbReference type="EMBL" id="KAA1127753.1"/>
    </source>
</evidence>
<feature type="region of interest" description="Disordered" evidence="1">
    <location>
        <begin position="1"/>
        <end position="31"/>
    </location>
</feature>
<name>A0A5B0PXB1_PUCGR</name>
<dbReference type="AlphaFoldDB" id="A0A5B0PXB1"/>
<evidence type="ECO:0000313" key="5">
    <source>
        <dbReference type="Proteomes" id="UP000325313"/>
    </source>
</evidence>
<organism evidence="2 4">
    <name type="scientific">Puccinia graminis f. sp. tritici</name>
    <dbReference type="NCBI Taxonomy" id="56615"/>
    <lineage>
        <taxon>Eukaryota</taxon>
        <taxon>Fungi</taxon>
        <taxon>Dikarya</taxon>
        <taxon>Basidiomycota</taxon>
        <taxon>Pucciniomycotina</taxon>
        <taxon>Pucciniomycetes</taxon>
        <taxon>Pucciniales</taxon>
        <taxon>Pucciniaceae</taxon>
        <taxon>Puccinia</taxon>
    </lineage>
</organism>
<evidence type="ECO:0000256" key="1">
    <source>
        <dbReference type="SAM" id="MobiDB-lite"/>
    </source>
</evidence>
<feature type="compositionally biased region" description="Polar residues" evidence="1">
    <location>
        <begin position="1"/>
        <end position="13"/>
    </location>
</feature>
<accession>A0A5B0PXB1</accession>